<dbReference type="InterPro" id="IPR006015">
    <property type="entry name" value="Universal_stress_UspA"/>
</dbReference>
<comment type="caution">
    <text evidence="3">The sequence shown here is derived from an EMBL/GenBank/DDBJ whole genome shotgun (WGS) entry which is preliminary data.</text>
</comment>
<sequence length="133" mass="14180">MFKTVLFPVDHSRGSQDAAKAVAEIVKFCGSRLIILSVEDSGEEAEAHPGLSPEVIEQLLTSAKSTFSEWGIDAETLHRKGKPAFCICDVADELQVDLIVMGCRGIGLTEEGAADSVSNRVINLSPCPVLVVP</sequence>
<dbReference type="InterPro" id="IPR014729">
    <property type="entry name" value="Rossmann-like_a/b/a_fold"/>
</dbReference>
<dbReference type="PANTHER" id="PTHR46268:SF6">
    <property type="entry name" value="UNIVERSAL STRESS PROTEIN UP12"/>
    <property type="match status" value="1"/>
</dbReference>
<dbReference type="EMBL" id="WVIC01000003">
    <property type="protein sequence ID" value="NCJ05404.1"/>
    <property type="molecule type" value="Genomic_DNA"/>
</dbReference>
<protein>
    <submittedName>
        <fullName evidence="3">Universal stress protein</fullName>
    </submittedName>
</protein>
<feature type="domain" description="UspA" evidence="2">
    <location>
        <begin position="1"/>
        <end position="133"/>
    </location>
</feature>
<organism evidence="3 4">
    <name type="scientific">Petrachloros mirabilis ULC683</name>
    <dbReference type="NCBI Taxonomy" id="2781853"/>
    <lineage>
        <taxon>Bacteria</taxon>
        <taxon>Bacillati</taxon>
        <taxon>Cyanobacteriota</taxon>
        <taxon>Cyanophyceae</taxon>
        <taxon>Synechococcales</taxon>
        <taxon>Petrachlorosaceae</taxon>
        <taxon>Petrachloros</taxon>
        <taxon>Petrachloros mirabilis</taxon>
    </lineage>
</organism>
<dbReference type="RefSeq" id="WP_161823873.1">
    <property type="nucleotide sequence ID" value="NZ_WVIC01000003.1"/>
</dbReference>
<dbReference type="Proteomes" id="UP000607397">
    <property type="component" value="Unassembled WGS sequence"/>
</dbReference>
<evidence type="ECO:0000256" key="1">
    <source>
        <dbReference type="ARBA" id="ARBA00008791"/>
    </source>
</evidence>
<evidence type="ECO:0000313" key="4">
    <source>
        <dbReference type="Proteomes" id="UP000607397"/>
    </source>
</evidence>
<gene>
    <name evidence="3" type="ORF">GS597_02515</name>
</gene>
<accession>A0A8K2ACH9</accession>
<dbReference type="PANTHER" id="PTHR46268">
    <property type="entry name" value="STRESS RESPONSE PROTEIN NHAX"/>
    <property type="match status" value="1"/>
</dbReference>
<name>A0A8K2ACH9_9CYAN</name>
<keyword evidence="4" id="KW-1185">Reference proteome</keyword>
<comment type="similarity">
    <text evidence="1">Belongs to the universal stress protein A family.</text>
</comment>
<dbReference type="Pfam" id="PF00582">
    <property type="entry name" value="Usp"/>
    <property type="match status" value="1"/>
</dbReference>
<proteinExistence type="inferred from homology"/>
<dbReference type="Gene3D" id="3.40.50.620">
    <property type="entry name" value="HUPs"/>
    <property type="match status" value="1"/>
</dbReference>
<evidence type="ECO:0000259" key="2">
    <source>
        <dbReference type="Pfam" id="PF00582"/>
    </source>
</evidence>
<dbReference type="PRINTS" id="PR01438">
    <property type="entry name" value="UNVRSLSTRESS"/>
</dbReference>
<dbReference type="AlphaFoldDB" id="A0A8K2ACH9"/>
<dbReference type="InterPro" id="IPR006016">
    <property type="entry name" value="UspA"/>
</dbReference>
<evidence type="ECO:0000313" key="3">
    <source>
        <dbReference type="EMBL" id="NCJ05404.1"/>
    </source>
</evidence>
<dbReference type="SUPFAM" id="SSF52402">
    <property type="entry name" value="Adenine nucleotide alpha hydrolases-like"/>
    <property type="match status" value="1"/>
</dbReference>
<dbReference type="CDD" id="cd00293">
    <property type="entry name" value="USP-like"/>
    <property type="match status" value="1"/>
</dbReference>
<reference evidence="3" key="1">
    <citation type="submission" date="2019-12" db="EMBL/GenBank/DDBJ databases">
        <title>High-Quality draft genome sequences of three cyanobacteria isolated from the limestone walls of the Old Cathedral of Coimbra.</title>
        <authorList>
            <person name="Tiago I."/>
            <person name="Soares F."/>
            <person name="Portugal A."/>
        </authorList>
    </citation>
    <scope>NUCLEOTIDE SEQUENCE [LARGE SCALE GENOMIC DNA]</scope>
    <source>
        <strain evidence="3">C</strain>
    </source>
</reference>